<accession>A0A1V8TAF3</accession>
<name>A0A1V8TAF3_9PEZI</name>
<proteinExistence type="predicted"/>
<dbReference type="SUPFAM" id="SSF51197">
    <property type="entry name" value="Clavaminate synthase-like"/>
    <property type="match status" value="1"/>
</dbReference>
<dbReference type="InParanoid" id="A0A1V8TAF3"/>
<dbReference type="STRING" id="1507870.A0A1V8TAF3"/>
<evidence type="ECO:0000313" key="1">
    <source>
        <dbReference type="EMBL" id="OQO08162.1"/>
    </source>
</evidence>
<dbReference type="InterPro" id="IPR027443">
    <property type="entry name" value="IPNS-like_sf"/>
</dbReference>
<evidence type="ECO:0000313" key="2">
    <source>
        <dbReference type="Proteomes" id="UP000192596"/>
    </source>
</evidence>
<comment type="caution">
    <text evidence="1">The sequence shown here is derived from an EMBL/GenBank/DDBJ whole genome shotgun (WGS) entry which is preliminary data.</text>
</comment>
<organism evidence="1 2">
    <name type="scientific">Cryoendolithus antarcticus</name>
    <dbReference type="NCBI Taxonomy" id="1507870"/>
    <lineage>
        <taxon>Eukaryota</taxon>
        <taxon>Fungi</taxon>
        <taxon>Dikarya</taxon>
        <taxon>Ascomycota</taxon>
        <taxon>Pezizomycotina</taxon>
        <taxon>Dothideomycetes</taxon>
        <taxon>Dothideomycetidae</taxon>
        <taxon>Cladosporiales</taxon>
        <taxon>Cladosporiaceae</taxon>
        <taxon>Cryoendolithus</taxon>
    </lineage>
</organism>
<evidence type="ECO:0008006" key="3">
    <source>
        <dbReference type="Google" id="ProtNLM"/>
    </source>
</evidence>
<gene>
    <name evidence="1" type="ORF">B0A48_06956</name>
</gene>
<dbReference type="AlphaFoldDB" id="A0A1V8TAF3"/>
<dbReference type="Proteomes" id="UP000192596">
    <property type="component" value="Unassembled WGS sequence"/>
</dbReference>
<protein>
    <recommendedName>
        <fullName evidence="3">Fe2OG dioxygenase domain-containing protein</fullName>
    </recommendedName>
</protein>
<dbReference type="Gene3D" id="2.60.120.330">
    <property type="entry name" value="B-lactam Antibiotic, Isopenicillin N Synthase, Chain"/>
    <property type="match status" value="1"/>
</dbReference>
<reference evidence="2" key="1">
    <citation type="submission" date="2017-03" db="EMBL/GenBank/DDBJ databases">
        <title>Genomes of endolithic fungi from Antarctica.</title>
        <authorList>
            <person name="Coleine C."/>
            <person name="Masonjones S."/>
            <person name="Stajich J.E."/>
        </authorList>
    </citation>
    <scope>NUCLEOTIDE SEQUENCE [LARGE SCALE GENOMIC DNA]</scope>
    <source>
        <strain evidence="2">CCFEE 5527</strain>
    </source>
</reference>
<keyword evidence="2" id="KW-1185">Reference proteome</keyword>
<dbReference type="OrthoDB" id="288590at2759"/>
<sequence>MDNGGDSYASPAGPPPLLGHEQLAHLCTHGWLLLDLPAELEARLKELSASTGGVFATDAAAKTSAYPKKQGTEYGYYRVEGEKEYITLRRRVHSDSALETHAEYVWNGSADLLYRILCDISRMGDSPNSVWDSLVSGVLTFPSAATDLKDSITLMRLFNYFPTTGMADPHTDTGLLTLCVGGAVGLEVADWTADPPVWIPASKPCILVGNPEGRTSVVFALRPNLGLETDMSLFGGDGVVSNRELYVEIKREKYSINAEFEVREKQRAMATREPQRLIEYRPR</sequence>
<dbReference type="EMBL" id="NAJO01000013">
    <property type="protein sequence ID" value="OQO08162.1"/>
    <property type="molecule type" value="Genomic_DNA"/>
</dbReference>